<name>A0A2S2NBI3_SCHGA</name>
<feature type="coiled-coil region" evidence="1">
    <location>
        <begin position="8"/>
        <end position="35"/>
    </location>
</feature>
<reference evidence="2" key="1">
    <citation type="submission" date="2018-04" db="EMBL/GenBank/DDBJ databases">
        <title>Transcriptome of Schizaphis graminum biotype I.</title>
        <authorList>
            <person name="Scully E.D."/>
            <person name="Geib S.M."/>
            <person name="Palmer N.A."/>
            <person name="Koch K."/>
            <person name="Bradshaw J."/>
            <person name="Heng-Moss T."/>
            <person name="Sarath G."/>
        </authorList>
    </citation>
    <scope>NUCLEOTIDE SEQUENCE</scope>
</reference>
<organism evidence="2">
    <name type="scientific">Schizaphis graminum</name>
    <name type="common">Green bug aphid</name>
    <dbReference type="NCBI Taxonomy" id="13262"/>
    <lineage>
        <taxon>Eukaryota</taxon>
        <taxon>Metazoa</taxon>
        <taxon>Ecdysozoa</taxon>
        <taxon>Arthropoda</taxon>
        <taxon>Hexapoda</taxon>
        <taxon>Insecta</taxon>
        <taxon>Pterygota</taxon>
        <taxon>Neoptera</taxon>
        <taxon>Paraneoptera</taxon>
        <taxon>Hemiptera</taxon>
        <taxon>Sternorrhyncha</taxon>
        <taxon>Aphidomorpha</taxon>
        <taxon>Aphidoidea</taxon>
        <taxon>Aphididae</taxon>
        <taxon>Aphidini</taxon>
        <taxon>Schizaphis</taxon>
    </lineage>
</organism>
<accession>A0A2S2NBI3</accession>
<protein>
    <submittedName>
        <fullName evidence="2">Uncharacterized protein</fullName>
    </submittedName>
</protein>
<gene>
    <name evidence="2" type="ORF">g.133685</name>
</gene>
<dbReference type="AlphaFoldDB" id="A0A2S2NBI3"/>
<proteinExistence type="predicted"/>
<sequence>MDSQIEYVNTLIEEILNQRQQNDEFSDREEETKKEKIRIINKKIRQAYKRKVLNPVEIINLRDEKNSILSEYNHFNFIGLQCDKRIRRQLSNLYDQLNDLKNGNCEFVSILNYNHPISDH</sequence>
<dbReference type="EMBL" id="GGMR01001934">
    <property type="protein sequence ID" value="MBY14553.1"/>
    <property type="molecule type" value="Transcribed_RNA"/>
</dbReference>
<evidence type="ECO:0000256" key="1">
    <source>
        <dbReference type="SAM" id="Coils"/>
    </source>
</evidence>
<evidence type="ECO:0000313" key="2">
    <source>
        <dbReference type="EMBL" id="MBY14553.1"/>
    </source>
</evidence>
<keyword evidence="1" id="KW-0175">Coiled coil</keyword>